<dbReference type="GO" id="GO:0006281">
    <property type="term" value="P:DNA repair"/>
    <property type="evidence" value="ECO:0007669"/>
    <property type="project" value="UniProtKB-KW"/>
</dbReference>
<keyword evidence="5" id="KW-0234">DNA repair</keyword>
<keyword evidence="4" id="KW-0227">DNA damage</keyword>
<dbReference type="GO" id="GO:0032259">
    <property type="term" value="P:methylation"/>
    <property type="evidence" value="ECO:0007669"/>
    <property type="project" value="UniProtKB-KW"/>
</dbReference>
<dbReference type="Pfam" id="PF01035">
    <property type="entry name" value="DNA_binding_1"/>
    <property type="match status" value="1"/>
</dbReference>
<dbReference type="SUPFAM" id="SSF46767">
    <property type="entry name" value="Methylated DNA-protein cysteine methyltransferase, C-terminal domain"/>
    <property type="match status" value="1"/>
</dbReference>
<evidence type="ECO:0000256" key="6">
    <source>
        <dbReference type="ARBA" id="ARBA00049348"/>
    </source>
</evidence>
<dbReference type="PANTHER" id="PTHR10815">
    <property type="entry name" value="METHYLATED-DNA--PROTEIN-CYSTEINE METHYLTRANSFERASE"/>
    <property type="match status" value="1"/>
</dbReference>
<dbReference type="NCBIfam" id="TIGR00589">
    <property type="entry name" value="ogt"/>
    <property type="match status" value="1"/>
</dbReference>
<dbReference type="PANTHER" id="PTHR10815:SF5">
    <property type="entry name" value="METHYLATED-DNA--PROTEIN-CYSTEINE METHYLTRANSFERASE"/>
    <property type="match status" value="1"/>
</dbReference>
<comment type="caution">
    <text evidence="8">The sequence shown here is derived from an EMBL/GenBank/DDBJ whole genome shotgun (WGS) entry which is preliminary data.</text>
</comment>
<evidence type="ECO:0000313" key="8">
    <source>
        <dbReference type="EMBL" id="RQG92353.1"/>
    </source>
</evidence>
<protein>
    <submittedName>
        <fullName evidence="8">Methylated-DNA--[protein]-cysteine S-methyltransferase</fullName>
    </submittedName>
</protein>
<comment type="catalytic activity">
    <reaction evidence="1">
        <text>a 4-O-methyl-thymidine in DNA + L-cysteinyl-[protein] = a thymidine in DNA + S-methyl-L-cysteinyl-[protein]</text>
        <dbReference type="Rhea" id="RHEA:53428"/>
        <dbReference type="Rhea" id="RHEA-COMP:10131"/>
        <dbReference type="Rhea" id="RHEA-COMP:10132"/>
        <dbReference type="Rhea" id="RHEA-COMP:13555"/>
        <dbReference type="Rhea" id="RHEA-COMP:13556"/>
        <dbReference type="ChEBI" id="CHEBI:29950"/>
        <dbReference type="ChEBI" id="CHEBI:82612"/>
        <dbReference type="ChEBI" id="CHEBI:137386"/>
        <dbReference type="ChEBI" id="CHEBI:137387"/>
        <dbReference type="EC" id="2.1.1.63"/>
    </reaction>
</comment>
<feature type="domain" description="Methylated-DNA-[protein]-cysteine S-methyltransferase DNA binding" evidence="7">
    <location>
        <begin position="52"/>
        <end position="127"/>
    </location>
</feature>
<dbReference type="OrthoDB" id="372118at2157"/>
<sequence length="143" mass="15258">MNVEIVGSSIEVDESLVAEPVDEIRSQVADYASGDRRTFDLTVAFPDGTTGDVMRAMCEIPYGETRSYGELAAELETAPVAVGGACGRNPVPVIVPCHRVVGSDGGLRGYSGADGVRTKRRLLDLEASTRGTRPVQSRLSSEW</sequence>
<evidence type="ECO:0000256" key="1">
    <source>
        <dbReference type="ARBA" id="ARBA00001286"/>
    </source>
</evidence>
<gene>
    <name evidence="8" type="ORF">EA473_16335</name>
</gene>
<proteinExistence type="predicted"/>
<dbReference type="RefSeq" id="WP_124196665.1">
    <property type="nucleotide sequence ID" value="NZ_REGA01000016.1"/>
</dbReference>
<evidence type="ECO:0000256" key="2">
    <source>
        <dbReference type="ARBA" id="ARBA00022603"/>
    </source>
</evidence>
<keyword evidence="2 8" id="KW-0489">Methyltransferase</keyword>
<comment type="catalytic activity">
    <reaction evidence="6">
        <text>a 6-O-methyl-2'-deoxyguanosine in DNA + L-cysteinyl-[protein] = S-methyl-L-cysteinyl-[protein] + a 2'-deoxyguanosine in DNA</text>
        <dbReference type="Rhea" id="RHEA:24000"/>
        <dbReference type="Rhea" id="RHEA-COMP:10131"/>
        <dbReference type="Rhea" id="RHEA-COMP:10132"/>
        <dbReference type="Rhea" id="RHEA-COMP:11367"/>
        <dbReference type="Rhea" id="RHEA-COMP:11368"/>
        <dbReference type="ChEBI" id="CHEBI:29950"/>
        <dbReference type="ChEBI" id="CHEBI:82612"/>
        <dbReference type="ChEBI" id="CHEBI:85445"/>
        <dbReference type="ChEBI" id="CHEBI:85448"/>
        <dbReference type="EC" id="2.1.1.63"/>
    </reaction>
</comment>
<evidence type="ECO:0000256" key="3">
    <source>
        <dbReference type="ARBA" id="ARBA00022679"/>
    </source>
</evidence>
<dbReference type="AlphaFoldDB" id="A0A3N6LRI1"/>
<dbReference type="InterPro" id="IPR036217">
    <property type="entry name" value="MethylDNA_cys_MeTrfase_DNAb"/>
</dbReference>
<keyword evidence="9" id="KW-1185">Reference proteome</keyword>
<name>A0A3N6LRI1_NATCH</name>
<keyword evidence="3 8" id="KW-0808">Transferase</keyword>
<evidence type="ECO:0000256" key="5">
    <source>
        <dbReference type="ARBA" id="ARBA00023204"/>
    </source>
</evidence>
<dbReference type="Gene3D" id="1.10.10.10">
    <property type="entry name" value="Winged helix-like DNA-binding domain superfamily/Winged helix DNA-binding domain"/>
    <property type="match status" value="1"/>
</dbReference>
<dbReference type="GO" id="GO:0003908">
    <property type="term" value="F:methylated-DNA-[protein]-cysteine S-methyltransferase activity"/>
    <property type="evidence" value="ECO:0007669"/>
    <property type="project" value="UniProtKB-EC"/>
</dbReference>
<dbReference type="Proteomes" id="UP000282323">
    <property type="component" value="Unassembled WGS sequence"/>
</dbReference>
<evidence type="ECO:0000313" key="9">
    <source>
        <dbReference type="Proteomes" id="UP000282323"/>
    </source>
</evidence>
<organism evidence="8 9">
    <name type="scientific">Natrarchaeobius chitinivorans</name>
    <dbReference type="NCBI Taxonomy" id="1679083"/>
    <lineage>
        <taxon>Archaea</taxon>
        <taxon>Methanobacteriati</taxon>
        <taxon>Methanobacteriota</taxon>
        <taxon>Stenosarchaea group</taxon>
        <taxon>Halobacteria</taxon>
        <taxon>Halobacteriales</taxon>
        <taxon>Natrialbaceae</taxon>
        <taxon>Natrarchaeobius</taxon>
    </lineage>
</organism>
<accession>A0A3N6LRI1</accession>
<dbReference type="InterPro" id="IPR014048">
    <property type="entry name" value="MethylDNA_cys_MeTrfase_DNA-bd"/>
</dbReference>
<dbReference type="PROSITE" id="PS00374">
    <property type="entry name" value="MGMT"/>
    <property type="match status" value="1"/>
</dbReference>
<evidence type="ECO:0000259" key="7">
    <source>
        <dbReference type="Pfam" id="PF01035"/>
    </source>
</evidence>
<evidence type="ECO:0000256" key="4">
    <source>
        <dbReference type="ARBA" id="ARBA00022763"/>
    </source>
</evidence>
<dbReference type="InterPro" id="IPR036388">
    <property type="entry name" value="WH-like_DNA-bd_sf"/>
</dbReference>
<dbReference type="EMBL" id="REGA01000016">
    <property type="protein sequence ID" value="RQG92353.1"/>
    <property type="molecule type" value="Genomic_DNA"/>
</dbReference>
<dbReference type="CDD" id="cd06445">
    <property type="entry name" value="ATase"/>
    <property type="match status" value="1"/>
</dbReference>
<dbReference type="InterPro" id="IPR001497">
    <property type="entry name" value="MethylDNA_cys_MeTrfase_AS"/>
</dbReference>
<reference evidence="8 9" key="1">
    <citation type="submission" date="2018-10" db="EMBL/GenBank/DDBJ databases">
        <title>Natrarchaeobius chitinivorans gen. nov., sp. nov., and Natrarchaeobius haloalkaliphilus sp. nov., alkaliphilic, chitin-utilizing haloarchaea from hypersaline alkaline lakes.</title>
        <authorList>
            <person name="Sorokin D.Y."/>
            <person name="Elcheninov A.G."/>
            <person name="Kostrikina N.A."/>
            <person name="Bale N.J."/>
            <person name="Sinninghe Damste J.S."/>
            <person name="Khijniak T.V."/>
            <person name="Kublanov I.V."/>
            <person name="Toshchakov S.V."/>
        </authorList>
    </citation>
    <scope>NUCLEOTIDE SEQUENCE [LARGE SCALE GENOMIC DNA]</scope>
    <source>
        <strain evidence="8 9">AArcht4T</strain>
    </source>
</reference>